<dbReference type="Proteomes" id="UP000053676">
    <property type="component" value="Unassembled WGS sequence"/>
</dbReference>
<name>W2TDD2_NECAM</name>
<accession>W2TDD2</accession>
<evidence type="ECO:0000313" key="2">
    <source>
        <dbReference type="Proteomes" id="UP000053676"/>
    </source>
</evidence>
<protein>
    <submittedName>
        <fullName evidence="1">Uncharacterized protein</fullName>
    </submittedName>
</protein>
<dbReference type="AlphaFoldDB" id="W2TDD2"/>
<dbReference type="EMBL" id="KI659236">
    <property type="protein sequence ID" value="ETN80060.1"/>
    <property type="molecule type" value="Genomic_DNA"/>
</dbReference>
<sequence>MTMFKGTCALPCGKAAAGAGALAALPALQGTIQTVFHNISTGLTQFRHQSKSLQLLLDSVGIPINLLRNLTEEFKVLETEFQSDIPKVDIEDLKQHIEDQTDSRIVKLKPA</sequence>
<proteinExistence type="predicted"/>
<reference evidence="2" key="1">
    <citation type="journal article" date="2014" name="Nat. Genet.">
        <title>Genome of the human hookworm Necator americanus.</title>
        <authorList>
            <person name="Tang Y.T."/>
            <person name="Gao X."/>
            <person name="Rosa B.A."/>
            <person name="Abubucker S."/>
            <person name="Hallsworth-Pepin K."/>
            <person name="Martin J."/>
            <person name="Tyagi R."/>
            <person name="Heizer E."/>
            <person name="Zhang X."/>
            <person name="Bhonagiri-Palsikar V."/>
            <person name="Minx P."/>
            <person name="Warren W.C."/>
            <person name="Wang Q."/>
            <person name="Zhan B."/>
            <person name="Hotez P.J."/>
            <person name="Sternberg P.W."/>
            <person name="Dougall A."/>
            <person name="Gaze S.T."/>
            <person name="Mulvenna J."/>
            <person name="Sotillo J."/>
            <person name="Ranganathan S."/>
            <person name="Rabelo E.M."/>
            <person name="Wilson R.K."/>
            <person name="Felgner P.L."/>
            <person name="Bethony J."/>
            <person name="Hawdon J.M."/>
            <person name="Gasser R.B."/>
            <person name="Loukas A."/>
            <person name="Mitreva M."/>
        </authorList>
    </citation>
    <scope>NUCLEOTIDE SEQUENCE [LARGE SCALE GENOMIC DNA]</scope>
</reference>
<dbReference type="KEGG" id="nai:NECAME_18048"/>
<evidence type="ECO:0000313" key="1">
    <source>
        <dbReference type="EMBL" id="ETN80060.1"/>
    </source>
</evidence>
<keyword evidence="2" id="KW-1185">Reference proteome</keyword>
<organism evidence="1 2">
    <name type="scientific">Necator americanus</name>
    <name type="common">Human hookworm</name>
    <dbReference type="NCBI Taxonomy" id="51031"/>
    <lineage>
        <taxon>Eukaryota</taxon>
        <taxon>Metazoa</taxon>
        <taxon>Ecdysozoa</taxon>
        <taxon>Nematoda</taxon>
        <taxon>Chromadorea</taxon>
        <taxon>Rhabditida</taxon>
        <taxon>Rhabditina</taxon>
        <taxon>Rhabditomorpha</taxon>
        <taxon>Strongyloidea</taxon>
        <taxon>Ancylostomatidae</taxon>
        <taxon>Bunostominae</taxon>
        <taxon>Necator</taxon>
    </lineage>
</organism>
<gene>
    <name evidence="1" type="ORF">NECAME_18048</name>
</gene>